<organism evidence="1 2">
    <name type="scientific">Meloidogyne enterolobii</name>
    <name type="common">Root-knot nematode worm</name>
    <name type="synonym">Meloidogyne mayaguensis</name>
    <dbReference type="NCBI Taxonomy" id="390850"/>
    <lineage>
        <taxon>Eukaryota</taxon>
        <taxon>Metazoa</taxon>
        <taxon>Ecdysozoa</taxon>
        <taxon>Nematoda</taxon>
        <taxon>Chromadorea</taxon>
        <taxon>Rhabditida</taxon>
        <taxon>Tylenchina</taxon>
        <taxon>Tylenchomorpha</taxon>
        <taxon>Tylenchoidea</taxon>
        <taxon>Meloidogynidae</taxon>
        <taxon>Meloidogyninae</taxon>
        <taxon>Meloidogyne</taxon>
    </lineage>
</organism>
<name>A0ACB0YUN2_MELEN</name>
<accession>A0ACB0YUN2</accession>
<proteinExistence type="predicted"/>
<reference evidence="1" key="1">
    <citation type="submission" date="2023-11" db="EMBL/GenBank/DDBJ databases">
        <authorList>
            <person name="Poullet M."/>
        </authorList>
    </citation>
    <scope>NUCLEOTIDE SEQUENCE</scope>
    <source>
        <strain evidence="1">E1834</strain>
    </source>
</reference>
<comment type="caution">
    <text evidence="1">The sequence shown here is derived from an EMBL/GenBank/DDBJ whole genome shotgun (WGS) entry which is preliminary data.</text>
</comment>
<evidence type="ECO:0000313" key="2">
    <source>
        <dbReference type="Proteomes" id="UP001497535"/>
    </source>
</evidence>
<evidence type="ECO:0000313" key="1">
    <source>
        <dbReference type="EMBL" id="CAK5063441.1"/>
    </source>
</evidence>
<keyword evidence="2" id="KW-1185">Reference proteome</keyword>
<sequence>MRVGELNLEKRVDGVAEKMDKKLSTDSMNGESLEKRVRQLRGPIVIERAQHGIVKWFSVAKGLISIG</sequence>
<gene>
    <name evidence="1" type="ORF">MENTE1834_LOCUS16778</name>
</gene>
<dbReference type="Proteomes" id="UP001497535">
    <property type="component" value="Unassembled WGS sequence"/>
</dbReference>
<dbReference type="EMBL" id="CAVMJV010000018">
    <property type="protein sequence ID" value="CAK5063441.1"/>
    <property type="molecule type" value="Genomic_DNA"/>
</dbReference>
<protein>
    <submittedName>
        <fullName evidence="1">Uncharacterized protein</fullName>
    </submittedName>
</protein>